<organism evidence="1">
    <name type="scientific">Rhizophora mucronata</name>
    <name type="common">Asiatic mangrove</name>
    <dbReference type="NCBI Taxonomy" id="61149"/>
    <lineage>
        <taxon>Eukaryota</taxon>
        <taxon>Viridiplantae</taxon>
        <taxon>Streptophyta</taxon>
        <taxon>Embryophyta</taxon>
        <taxon>Tracheophyta</taxon>
        <taxon>Spermatophyta</taxon>
        <taxon>Magnoliopsida</taxon>
        <taxon>eudicotyledons</taxon>
        <taxon>Gunneridae</taxon>
        <taxon>Pentapetalae</taxon>
        <taxon>rosids</taxon>
        <taxon>fabids</taxon>
        <taxon>Malpighiales</taxon>
        <taxon>Rhizophoraceae</taxon>
        <taxon>Rhizophora</taxon>
    </lineage>
</organism>
<evidence type="ECO:0000313" key="1">
    <source>
        <dbReference type="EMBL" id="MBW85082.1"/>
    </source>
</evidence>
<name>A0A2P2IV25_RHIMU</name>
<protein>
    <submittedName>
        <fullName evidence="1">Uncharacterized protein</fullName>
    </submittedName>
</protein>
<accession>A0A2P2IV25</accession>
<proteinExistence type="predicted"/>
<dbReference type="EMBL" id="GGEC01004599">
    <property type="protein sequence ID" value="MBW85082.1"/>
    <property type="molecule type" value="Transcribed_RNA"/>
</dbReference>
<reference evidence="1" key="1">
    <citation type="submission" date="2018-02" db="EMBL/GenBank/DDBJ databases">
        <title>Rhizophora mucronata_Transcriptome.</title>
        <authorList>
            <person name="Meera S.P."/>
            <person name="Sreeshan A."/>
            <person name="Augustine A."/>
        </authorList>
    </citation>
    <scope>NUCLEOTIDE SEQUENCE</scope>
    <source>
        <tissue evidence="1">Leaf</tissue>
    </source>
</reference>
<dbReference type="AlphaFoldDB" id="A0A2P2IV25"/>
<sequence>MVCIRIHGCSCLVLLKIAIVLGRYTHWMYLKISGTGSILVF</sequence>